<dbReference type="Pfam" id="PF00581">
    <property type="entry name" value="Rhodanese"/>
    <property type="match status" value="1"/>
</dbReference>
<dbReference type="NCBIfam" id="NF004281">
    <property type="entry name" value="PRK05690.1"/>
    <property type="match status" value="1"/>
</dbReference>
<dbReference type="InterPro" id="IPR045886">
    <property type="entry name" value="ThiF/MoeB/HesA"/>
</dbReference>
<name>A0ABS9J0W4_9FLAO</name>
<dbReference type="Gene3D" id="3.40.250.10">
    <property type="entry name" value="Rhodanese-like domain"/>
    <property type="match status" value="1"/>
</dbReference>
<feature type="domain" description="Rhodanese" evidence="1">
    <location>
        <begin position="271"/>
        <end position="355"/>
    </location>
</feature>
<dbReference type="SMART" id="SM00450">
    <property type="entry name" value="RHOD"/>
    <property type="match status" value="1"/>
</dbReference>
<dbReference type="RefSeq" id="WP_236957940.1">
    <property type="nucleotide sequence ID" value="NZ_JAETXX010000001.1"/>
</dbReference>
<proteinExistence type="predicted"/>
<dbReference type="InterPro" id="IPR035985">
    <property type="entry name" value="Ubiquitin-activating_enz"/>
</dbReference>
<dbReference type="Gene3D" id="3.40.50.720">
    <property type="entry name" value="NAD(P)-binding Rossmann-like Domain"/>
    <property type="match status" value="1"/>
</dbReference>
<dbReference type="CDD" id="cd00158">
    <property type="entry name" value="RHOD"/>
    <property type="match status" value="1"/>
</dbReference>
<evidence type="ECO:0000313" key="2">
    <source>
        <dbReference type="EMBL" id="MCF8713983.1"/>
    </source>
</evidence>
<keyword evidence="3" id="KW-1185">Reference proteome</keyword>
<dbReference type="Proteomes" id="UP000829517">
    <property type="component" value="Unassembled WGS sequence"/>
</dbReference>
<dbReference type="PANTHER" id="PTHR10953:SF102">
    <property type="entry name" value="ADENYLYLTRANSFERASE AND SULFURTRANSFERASE MOCS3"/>
    <property type="match status" value="1"/>
</dbReference>
<accession>A0ABS9J0W4</accession>
<dbReference type="PANTHER" id="PTHR10953">
    <property type="entry name" value="UBIQUITIN-ACTIVATING ENZYME E1"/>
    <property type="match status" value="1"/>
</dbReference>
<organism evidence="2 3">
    <name type="scientific">Joostella atrarenae</name>
    <dbReference type="NCBI Taxonomy" id="679257"/>
    <lineage>
        <taxon>Bacteria</taxon>
        <taxon>Pseudomonadati</taxon>
        <taxon>Bacteroidota</taxon>
        <taxon>Flavobacteriia</taxon>
        <taxon>Flavobacteriales</taxon>
        <taxon>Flavobacteriaceae</taxon>
        <taxon>Joostella</taxon>
    </lineage>
</organism>
<protein>
    <submittedName>
        <fullName evidence="2">HesA/MoeB/ThiF family protein</fullName>
    </submittedName>
</protein>
<dbReference type="InterPro" id="IPR000594">
    <property type="entry name" value="ThiF_NAD_FAD-bd"/>
</dbReference>
<comment type="caution">
    <text evidence="2">The sequence shown here is derived from an EMBL/GenBank/DDBJ whole genome shotgun (WGS) entry which is preliminary data.</text>
</comment>
<dbReference type="CDD" id="cd00757">
    <property type="entry name" value="ThiF_MoeB_HesA_family"/>
    <property type="match status" value="1"/>
</dbReference>
<sequence length="357" mass="39598">MNENRYIRQTVLKSFGVEAQEKLKNAKVLVVGAGGLGVPVLQYLNAMGIGTLGIVEKDTVDISNLQRQVLYGEGDIGLSKLAVITQKLHAQNSETKIQEYHTFLTPENALEIIEKYDLVVDATDNFPTRYLINDACVILKKPFVYGALHEFEGQVSVFNYKGGPTYRCLFPTMPGKGEMPDCNENGVLGVVPGIIGNLQALEVVKVITGIGKTLSGRLLIFDGLQQQYQQISFSLQPENLQRTHLESSYEAVSCDINTLISVDDFSDFLIKGTPFQIIDVRTPAEYEDFHFDNSLNIPLNELLERVSEIDNSKSVYLVCQSGVRSNKALQQLKNKISASIFELEGGINNYLQHAVNT</sequence>
<dbReference type="InterPro" id="IPR036873">
    <property type="entry name" value="Rhodanese-like_dom_sf"/>
</dbReference>
<evidence type="ECO:0000259" key="1">
    <source>
        <dbReference type="PROSITE" id="PS50206"/>
    </source>
</evidence>
<dbReference type="InterPro" id="IPR001763">
    <property type="entry name" value="Rhodanese-like_dom"/>
</dbReference>
<dbReference type="EMBL" id="JAETXX010000001">
    <property type="protein sequence ID" value="MCF8713983.1"/>
    <property type="molecule type" value="Genomic_DNA"/>
</dbReference>
<reference evidence="2 3" key="1">
    <citation type="submission" date="2021-01" db="EMBL/GenBank/DDBJ databases">
        <title>Genome sequencing of Joostella atrarenae M1-2 (= KCTC 23194).</title>
        <authorList>
            <person name="Zakaria M.R."/>
            <person name="Lam M.Q."/>
            <person name="Chong C.S."/>
        </authorList>
    </citation>
    <scope>NUCLEOTIDE SEQUENCE [LARGE SCALE GENOMIC DNA]</scope>
    <source>
        <strain evidence="2 3">M1-2</strain>
    </source>
</reference>
<evidence type="ECO:0000313" key="3">
    <source>
        <dbReference type="Proteomes" id="UP000829517"/>
    </source>
</evidence>
<dbReference type="Pfam" id="PF00899">
    <property type="entry name" value="ThiF"/>
    <property type="match status" value="1"/>
</dbReference>
<dbReference type="PROSITE" id="PS50206">
    <property type="entry name" value="RHODANESE_3"/>
    <property type="match status" value="1"/>
</dbReference>
<gene>
    <name evidence="2" type="ORF">JM658_04005</name>
</gene>
<dbReference type="SUPFAM" id="SSF69572">
    <property type="entry name" value="Activating enzymes of the ubiquitin-like proteins"/>
    <property type="match status" value="1"/>
</dbReference>